<gene>
    <name evidence="3" type="ORF">JJB11_22900</name>
</gene>
<evidence type="ECO:0000313" key="4">
    <source>
        <dbReference type="Proteomes" id="UP000630528"/>
    </source>
</evidence>
<dbReference type="Gene3D" id="3.40.50.2000">
    <property type="entry name" value="Glycogen Phosphorylase B"/>
    <property type="match status" value="2"/>
</dbReference>
<dbReference type="RefSeq" id="WP_201177029.1">
    <property type="nucleotide sequence ID" value="NZ_JAEPWM010000013.1"/>
</dbReference>
<dbReference type="EMBL" id="JAEPWM010000013">
    <property type="protein sequence ID" value="MBK6008956.1"/>
    <property type="molecule type" value="Genomic_DNA"/>
</dbReference>
<dbReference type="AlphaFoldDB" id="A0A934TXH4"/>
<comment type="caution">
    <text evidence="3">The sequence shown here is derived from an EMBL/GenBank/DDBJ whole genome shotgun (WGS) entry which is preliminary data.</text>
</comment>
<reference evidence="3" key="2">
    <citation type="submission" date="2021-01" db="EMBL/GenBank/DDBJ databases">
        <authorList>
            <person name="Kang M."/>
        </authorList>
    </citation>
    <scope>NUCLEOTIDE SEQUENCE</scope>
    <source>
        <strain evidence="3">KACC 17527</strain>
    </source>
</reference>
<dbReference type="CDD" id="cd03801">
    <property type="entry name" value="GT4_PimA-like"/>
    <property type="match status" value="1"/>
</dbReference>
<dbReference type="Pfam" id="PF13439">
    <property type="entry name" value="Glyco_transf_4"/>
    <property type="match status" value="1"/>
</dbReference>
<sequence>MAAKRAPRVLLTADTVGGVWTYAVELARALAARGVRVAIATMGAPLAPHQRAALADCRAVTVFESSFRLEWMQEPWDDVAAAGEWLLALERDLRPDLVHLNQYAFGALPLRAPKLVVAHSCVASWWRAVHGEPAPASWNVYRERVRQGLAGAAAVAAPTRAMLDALRLEYSWQGPDRVLANGCVPGQFAPAPKQERILAAGRFWDAAKNLQALEQAAPGLPWPVCVAGSAAHPDGGVVQPQAVRFLGELPRMALARELAEAAIYALPARYEPFGLSVLEAALSGCALVLGDIASLREVWGAAARYVSPDDPCALHAALRDLIADPAERARLAAAAQARAQRYTARAMCDAYLACYAEVAPQFATTEEPACA</sequence>
<protein>
    <submittedName>
        <fullName evidence="3">Glycosyltransferase family 4 protein</fullName>
    </submittedName>
</protein>
<keyword evidence="1" id="KW-0808">Transferase</keyword>
<dbReference type="InterPro" id="IPR028098">
    <property type="entry name" value="Glyco_trans_4-like_N"/>
</dbReference>
<accession>A0A934TXH4</accession>
<dbReference type="PANTHER" id="PTHR46401:SF2">
    <property type="entry name" value="GLYCOSYLTRANSFERASE WBBK-RELATED"/>
    <property type="match status" value="1"/>
</dbReference>
<dbReference type="GO" id="GO:0016757">
    <property type="term" value="F:glycosyltransferase activity"/>
    <property type="evidence" value="ECO:0007669"/>
    <property type="project" value="TreeGrafter"/>
</dbReference>
<evidence type="ECO:0000256" key="1">
    <source>
        <dbReference type="ARBA" id="ARBA00022679"/>
    </source>
</evidence>
<proteinExistence type="predicted"/>
<dbReference type="SUPFAM" id="SSF53756">
    <property type="entry name" value="UDP-Glycosyltransferase/glycogen phosphorylase"/>
    <property type="match status" value="1"/>
</dbReference>
<organism evidence="3 4">
    <name type="scientific">Ramlibacter ginsenosidimutans</name>
    <dbReference type="NCBI Taxonomy" id="502333"/>
    <lineage>
        <taxon>Bacteria</taxon>
        <taxon>Pseudomonadati</taxon>
        <taxon>Pseudomonadota</taxon>
        <taxon>Betaproteobacteria</taxon>
        <taxon>Burkholderiales</taxon>
        <taxon>Comamonadaceae</taxon>
        <taxon>Ramlibacter</taxon>
    </lineage>
</organism>
<keyword evidence="4" id="KW-1185">Reference proteome</keyword>
<dbReference type="Pfam" id="PF13692">
    <property type="entry name" value="Glyco_trans_1_4"/>
    <property type="match status" value="1"/>
</dbReference>
<evidence type="ECO:0000259" key="2">
    <source>
        <dbReference type="Pfam" id="PF13439"/>
    </source>
</evidence>
<evidence type="ECO:0000313" key="3">
    <source>
        <dbReference type="EMBL" id="MBK6008956.1"/>
    </source>
</evidence>
<dbReference type="GO" id="GO:0009103">
    <property type="term" value="P:lipopolysaccharide biosynthetic process"/>
    <property type="evidence" value="ECO:0007669"/>
    <property type="project" value="TreeGrafter"/>
</dbReference>
<dbReference type="Proteomes" id="UP000630528">
    <property type="component" value="Unassembled WGS sequence"/>
</dbReference>
<name>A0A934TXH4_9BURK</name>
<dbReference type="PANTHER" id="PTHR46401">
    <property type="entry name" value="GLYCOSYLTRANSFERASE WBBK-RELATED"/>
    <property type="match status" value="1"/>
</dbReference>
<reference evidence="3" key="1">
    <citation type="journal article" date="2012" name="J. Microbiol. Biotechnol.">
        <title>Ramlibacter ginsenosidimutans sp. nov., with ginsenoside-converting activity.</title>
        <authorList>
            <person name="Wang L."/>
            <person name="An D.S."/>
            <person name="Kim S.G."/>
            <person name="Jin F.X."/>
            <person name="Kim S.C."/>
            <person name="Lee S.T."/>
            <person name="Im W.T."/>
        </authorList>
    </citation>
    <scope>NUCLEOTIDE SEQUENCE</scope>
    <source>
        <strain evidence="3">KACC 17527</strain>
    </source>
</reference>
<feature type="domain" description="Glycosyltransferase subfamily 4-like N-terminal" evidence="2">
    <location>
        <begin position="16"/>
        <end position="182"/>
    </location>
</feature>